<keyword evidence="3" id="KW-1185">Reference proteome</keyword>
<dbReference type="GO" id="GO:0043770">
    <property type="term" value="F:demethylmenaquinone methyltransferase activity"/>
    <property type="evidence" value="ECO:0007669"/>
    <property type="project" value="UniProtKB-EC"/>
</dbReference>
<dbReference type="Proteomes" id="UP000487268">
    <property type="component" value="Unassembled WGS sequence"/>
</dbReference>
<dbReference type="GO" id="GO:0032259">
    <property type="term" value="P:methylation"/>
    <property type="evidence" value="ECO:0007669"/>
    <property type="project" value="UniProtKB-KW"/>
</dbReference>
<dbReference type="EMBL" id="WEGH01000005">
    <property type="protein sequence ID" value="MQY08445.1"/>
    <property type="molecule type" value="Genomic_DNA"/>
</dbReference>
<gene>
    <name evidence="2" type="primary">ubiE_9</name>
    <name evidence="2" type="ORF">ACRB68_65540</name>
</gene>
<feature type="domain" description="Methyltransferase type 11" evidence="1">
    <location>
        <begin position="41"/>
        <end position="131"/>
    </location>
</feature>
<evidence type="ECO:0000259" key="1">
    <source>
        <dbReference type="Pfam" id="PF08241"/>
    </source>
</evidence>
<dbReference type="InterPro" id="IPR029063">
    <property type="entry name" value="SAM-dependent_MTases_sf"/>
</dbReference>
<accession>A0A7K0C4T2</accession>
<dbReference type="CDD" id="cd02440">
    <property type="entry name" value="AdoMet_MTases"/>
    <property type="match status" value="1"/>
</dbReference>
<evidence type="ECO:0000313" key="3">
    <source>
        <dbReference type="Proteomes" id="UP000487268"/>
    </source>
</evidence>
<dbReference type="Pfam" id="PF08241">
    <property type="entry name" value="Methyltransf_11"/>
    <property type="match status" value="1"/>
</dbReference>
<reference evidence="2 3" key="1">
    <citation type="submission" date="2019-10" db="EMBL/GenBank/DDBJ databases">
        <title>Actinomadura rubteroloni sp. nov. and Actinomadura macrotermitis sp. nov., isolated from the gut of fungus growing-termite Macrotermes natalensis.</title>
        <authorList>
            <person name="Benndorf R."/>
            <person name="Martin K."/>
            <person name="Kuefner M."/>
            <person name="De Beer W."/>
            <person name="Kaster A.-K."/>
            <person name="Vollmers J."/>
            <person name="Poulsen M."/>
            <person name="Beemelmanns C."/>
        </authorList>
    </citation>
    <scope>NUCLEOTIDE SEQUENCE [LARGE SCALE GENOMIC DNA]</scope>
    <source>
        <strain evidence="2 3">RB68</strain>
    </source>
</reference>
<dbReference type="EC" id="2.1.1.163" evidence="2"/>
<name>A0A7K0C4T2_9ACTN</name>
<dbReference type="InterPro" id="IPR013216">
    <property type="entry name" value="Methyltransf_11"/>
</dbReference>
<keyword evidence="2" id="KW-0808">Transferase</keyword>
<evidence type="ECO:0000313" key="2">
    <source>
        <dbReference type="EMBL" id="MQY08445.1"/>
    </source>
</evidence>
<dbReference type="PANTHER" id="PTHR42912:SF45">
    <property type="entry name" value="23S RRNA (GUANINE(745)-N(1))-METHYLTRANSFERASE"/>
    <property type="match status" value="1"/>
</dbReference>
<dbReference type="GO" id="GO:0008757">
    <property type="term" value="F:S-adenosylmethionine-dependent methyltransferase activity"/>
    <property type="evidence" value="ECO:0007669"/>
    <property type="project" value="InterPro"/>
</dbReference>
<organism evidence="2 3">
    <name type="scientific">Actinomadura macrotermitis</name>
    <dbReference type="NCBI Taxonomy" id="2585200"/>
    <lineage>
        <taxon>Bacteria</taxon>
        <taxon>Bacillati</taxon>
        <taxon>Actinomycetota</taxon>
        <taxon>Actinomycetes</taxon>
        <taxon>Streptosporangiales</taxon>
        <taxon>Thermomonosporaceae</taxon>
        <taxon>Actinomadura</taxon>
    </lineage>
</organism>
<dbReference type="RefSeq" id="WP_207709915.1">
    <property type="nucleotide sequence ID" value="NZ_WEGH01000005.1"/>
</dbReference>
<keyword evidence="2" id="KW-0830">Ubiquinone</keyword>
<proteinExistence type="predicted"/>
<dbReference type="PANTHER" id="PTHR42912">
    <property type="entry name" value="METHYLTRANSFERASE"/>
    <property type="match status" value="1"/>
</dbReference>
<dbReference type="AlphaFoldDB" id="A0A7K0C4T2"/>
<keyword evidence="2" id="KW-0489">Methyltransferase</keyword>
<protein>
    <submittedName>
        <fullName evidence="2">Ubiquinone/menaquinone biosynthesis C-methyltransferase UbiE</fullName>
        <ecNumber evidence="2">2.1.1.163</ecNumber>
    </submittedName>
</protein>
<dbReference type="Gene3D" id="3.40.50.150">
    <property type="entry name" value="Vaccinia Virus protein VP39"/>
    <property type="match status" value="1"/>
</dbReference>
<dbReference type="SUPFAM" id="SSF53335">
    <property type="entry name" value="S-adenosyl-L-methionine-dependent methyltransferases"/>
    <property type="match status" value="1"/>
</dbReference>
<sequence>MLDYDREAPVYDATRGGDARARAAEAAIEPLLPADTVTIIDVACGTGIVTRRFARPGRRVAGVDLSAGMLSVAAGSLGGRVLIGDARRMPLADGSADAVLMVWLLHMLGPEDCAETLAEAARLLRPGGVLITTVDKNAADFAVASDVSSLLKEVADAAVPGRPDAAEQVVSQAGKAGLVVDGEGEFVGVGQGRSPRAWSRALDRRGYAWMAATDPDVTTELSRRLLRLPDPDVPRPDPRYRLLRFAKPADPDSRRGGGRAAVGSVVIDFLAEGTVRT</sequence>
<dbReference type="InterPro" id="IPR050508">
    <property type="entry name" value="Methyltransf_Superfamily"/>
</dbReference>
<comment type="caution">
    <text evidence="2">The sequence shown here is derived from an EMBL/GenBank/DDBJ whole genome shotgun (WGS) entry which is preliminary data.</text>
</comment>